<dbReference type="PROSITE" id="PS50893">
    <property type="entry name" value="ABC_TRANSPORTER_2"/>
    <property type="match status" value="1"/>
</dbReference>
<dbReference type="Pfam" id="PF00005">
    <property type="entry name" value="ABC_tran"/>
    <property type="match status" value="1"/>
</dbReference>
<keyword evidence="11" id="KW-1185">Reference proteome</keyword>
<dbReference type="RefSeq" id="WP_205188280.1">
    <property type="nucleotide sequence ID" value="NZ_JAFBFC010000006.1"/>
</dbReference>
<feature type="transmembrane region" description="Helical" evidence="7">
    <location>
        <begin position="156"/>
        <end position="173"/>
    </location>
</feature>
<comment type="caution">
    <text evidence="10">The sequence shown here is derived from an EMBL/GenBank/DDBJ whole genome shotgun (WGS) entry which is preliminary data.</text>
</comment>
<evidence type="ECO:0000256" key="4">
    <source>
        <dbReference type="ARBA" id="ARBA00022840"/>
    </source>
</evidence>
<gene>
    <name evidence="10" type="ORF">JOC83_003125</name>
</gene>
<evidence type="ECO:0000256" key="6">
    <source>
        <dbReference type="ARBA" id="ARBA00023136"/>
    </source>
</evidence>
<evidence type="ECO:0000256" key="5">
    <source>
        <dbReference type="ARBA" id="ARBA00022989"/>
    </source>
</evidence>
<comment type="subcellular location">
    <subcellularLocation>
        <location evidence="1">Cell membrane</location>
        <topology evidence="1">Multi-pass membrane protein</topology>
    </subcellularLocation>
</comment>
<dbReference type="InterPro" id="IPR003593">
    <property type="entry name" value="AAA+_ATPase"/>
</dbReference>
<dbReference type="InterPro" id="IPR017871">
    <property type="entry name" value="ABC_transporter-like_CS"/>
</dbReference>
<evidence type="ECO:0000256" key="2">
    <source>
        <dbReference type="ARBA" id="ARBA00022692"/>
    </source>
</evidence>
<feature type="transmembrane region" description="Helical" evidence="7">
    <location>
        <begin position="132"/>
        <end position="150"/>
    </location>
</feature>
<keyword evidence="3" id="KW-0547">Nucleotide-binding</keyword>
<proteinExistence type="predicted"/>
<dbReference type="InterPro" id="IPR003439">
    <property type="entry name" value="ABC_transporter-like_ATP-bd"/>
</dbReference>
<evidence type="ECO:0000313" key="11">
    <source>
        <dbReference type="Proteomes" id="UP000809829"/>
    </source>
</evidence>
<dbReference type="InterPro" id="IPR011527">
    <property type="entry name" value="ABC1_TM_dom"/>
</dbReference>
<reference evidence="10 11" key="1">
    <citation type="submission" date="2021-01" db="EMBL/GenBank/DDBJ databases">
        <title>Genomic Encyclopedia of Type Strains, Phase IV (KMG-IV): sequencing the most valuable type-strain genomes for metagenomic binning, comparative biology and taxonomic classification.</title>
        <authorList>
            <person name="Goeker M."/>
        </authorList>
    </citation>
    <scope>NUCLEOTIDE SEQUENCE [LARGE SCALE GENOMIC DNA]</scope>
    <source>
        <strain evidence="10 11">DSM 104297</strain>
    </source>
</reference>
<dbReference type="EMBL" id="JAFBFC010000006">
    <property type="protein sequence ID" value="MBM7704270.1"/>
    <property type="molecule type" value="Genomic_DNA"/>
</dbReference>
<feature type="domain" description="ABC transporter" evidence="8">
    <location>
        <begin position="331"/>
        <end position="564"/>
    </location>
</feature>
<dbReference type="InterPro" id="IPR039421">
    <property type="entry name" value="Type_1_exporter"/>
</dbReference>
<dbReference type="SUPFAM" id="SSF52540">
    <property type="entry name" value="P-loop containing nucleoside triphosphate hydrolases"/>
    <property type="match status" value="1"/>
</dbReference>
<dbReference type="InterPro" id="IPR027417">
    <property type="entry name" value="P-loop_NTPase"/>
</dbReference>
<keyword evidence="2 7" id="KW-0812">Transmembrane</keyword>
<protein>
    <submittedName>
        <fullName evidence="10">ATP-binding cassette subfamily B protein</fullName>
    </submittedName>
</protein>
<evidence type="ECO:0000259" key="9">
    <source>
        <dbReference type="PROSITE" id="PS50929"/>
    </source>
</evidence>
<dbReference type="Pfam" id="PF00664">
    <property type="entry name" value="ABC_membrane"/>
    <property type="match status" value="1"/>
</dbReference>
<accession>A0ABS2QXW7</accession>
<organism evidence="10 11">
    <name type="scientific">Priestia iocasae</name>
    <dbReference type="NCBI Taxonomy" id="2291674"/>
    <lineage>
        <taxon>Bacteria</taxon>
        <taxon>Bacillati</taxon>
        <taxon>Bacillota</taxon>
        <taxon>Bacilli</taxon>
        <taxon>Bacillales</taxon>
        <taxon>Bacillaceae</taxon>
        <taxon>Priestia</taxon>
    </lineage>
</organism>
<evidence type="ECO:0000313" key="10">
    <source>
        <dbReference type="EMBL" id="MBM7704270.1"/>
    </source>
</evidence>
<evidence type="ECO:0000256" key="7">
    <source>
        <dbReference type="SAM" id="Phobius"/>
    </source>
</evidence>
<dbReference type="PROSITE" id="PS50929">
    <property type="entry name" value="ABC_TM1F"/>
    <property type="match status" value="1"/>
</dbReference>
<dbReference type="SUPFAM" id="SSF90123">
    <property type="entry name" value="ABC transporter transmembrane region"/>
    <property type="match status" value="1"/>
</dbReference>
<evidence type="ECO:0000256" key="3">
    <source>
        <dbReference type="ARBA" id="ARBA00022741"/>
    </source>
</evidence>
<keyword evidence="5 7" id="KW-1133">Transmembrane helix</keyword>
<dbReference type="PROSITE" id="PS00211">
    <property type="entry name" value="ABC_TRANSPORTER_1"/>
    <property type="match status" value="1"/>
</dbReference>
<feature type="domain" description="ABC transmembrane type-1" evidence="9">
    <location>
        <begin position="15"/>
        <end position="297"/>
    </location>
</feature>
<keyword evidence="4 10" id="KW-0067">ATP-binding</keyword>
<feature type="transmembrane region" description="Helical" evidence="7">
    <location>
        <begin position="12"/>
        <end position="34"/>
    </location>
</feature>
<dbReference type="GO" id="GO:0005524">
    <property type="term" value="F:ATP binding"/>
    <property type="evidence" value="ECO:0007669"/>
    <property type="project" value="UniProtKB-KW"/>
</dbReference>
<dbReference type="PANTHER" id="PTHR43394:SF1">
    <property type="entry name" value="ATP-BINDING CASSETTE SUB-FAMILY B MEMBER 10, MITOCHONDRIAL"/>
    <property type="match status" value="1"/>
</dbReference>
<feature type="transmembrane region" description="Helical" evidence="7">
    <location>
        <begin position="277"/>
        <end position="295"/>
    </location>
</feature>
<feature type="transmembrane region" description="Helical" evidence="7">
    <location>
        <begin position="237"/>
        <end position="257"/>
    </location>
</feature>
<dbReference type="Proteomes" id="UP000809829">
    <property type="component" value="Unassembled WGS sequence"/>
</dbReference>
<dbReference type="InterPro" id="IPR036640">
    <property type="entry name" value="ABC1_TM_sf"/>
</dbReference>
<sequence length="578" mass="64491">MSIFSFLKPYRLPMAVALLFMLTELIVELVHPLLMAKVIDEGIMQNDLVMVIKWGSIMIGMSLLAFVSGILNSFYASHVSQSYGYDVRRGLFSKIQSFSFSNLSQFPTSSLITRMTNDVTQTQNTIFMSLRIMLRAPLLVIGGVLMAFLVNAKLALVLMTVIPILLIFLMWMMKKGRVLFQAVQQKLDGVNSVMKENLSGMRIVKAFLRHDYEMNRFTKANEQLRGQTVRVLKVMEVTLPILLFVMNMSMLVVLWIGSFEVRSGNAQVGEIVAIINYAFRITSAFSIFSFIIMAFSRARASASRIQEVLETEVDLTDNMNDESFVVQGGQIVFEDVSFHYPGTDQSVLQNISFTAEQGETVAILGATGSGKSSLFQLIPRLYDATSGAVFIDGRNVADVRAQDLRKSIGFVPQEALLFTGTIKENLAWGKEDATDDDMVQAAKDAQIHETIQKLPRKYETKIGQRGVNLSGGQKQRLSIARALIRKPSILLLDDSTSALDLKTEAKLLKALKTYTCTTLIITQKVSTAREANRILLLEDGKLVNQGTHEELVETSTLYQKIVQSQFGKEGLKHAQRAK</sequence>
<dbReference type="SMART" id="SM00382">
    <property type="entry name" value="AAA"/>
    <property type="match status" value="1"/>
</dbReference>
<dbReference type="CDD" id="cd18548">
    <property type="entry name" value="ABC_6TM_Tm287_like"/>
    <property type="match status" value="1"/>
</dbReference>
<dbReference type="PANTHER" id="PTHR43394">
    <property type="entry name" value="ATP-DEPENDENT PERMEASE MDL1, MITOCHONDRIAL"/>
    <property type="match status" value="1"/>
</dbReference>
<evidence type="ECO:0000259" key="8">
    <source>
        <dbReference type="PROSITE" id="PS50893"/>
    </source>
</evidence>
<dbReference type="Gene3D" id="3.40.50.300">
    <property type="entry name" value="P-loop containing nucleotide triphosphate hydrolases"/>
    <property type="match status" value="1"/>
</dbReference>
<keyword evidence="6 7" id="KW-0472">Membrane</keyword>
<name>A0ABS2QXW7_9BACI</name>
<evidence type="ECO:0000256" key="1">
    <source>
        <dbReference type="ARBA" id="ARBA00004651"/>
    </source>
</evidence>
<feature type="transmembrane region" description="Helical" evidence="7">
    <location>
        <begin position="54"/>
        <end position="75"/>
    </location>
</feature>
<dbReference type="Gene3D" id="1.20.1560.10">
    <property type="entry name" value="ABC transporter type 1, transmembrane domain"/>
    <property type="match status" value="1"/>
</dbReference>